<dbReference type="Pfam" id="PF04222">
    <property type="entry name" value="DUF416"/>
    <property type="match status" value="1"/>
</dbReference>
<accession>A0A502C0Q5</accession>
<reference evidence="1 2" key="1">
    <citation type="journal article" date="2019" name="Environ. Microbiol.">
        <title>Species interactions and distinct microbial communities in high Arctic permafrost affected cryosols are associated with the CH4 and CO2 gas fluxes.</title>
        <authorList>
            <person name="Altshuler I."/>
            <person name="Hamel J."/>
            <person name="Turney S."/>
            <person name="Magnuson E."/>
            <person name="Levesque R."/>
            <person name="Greer C."/>
            <person name="Whyte L.G."/>
        </authorList>
    </citation>
    <scope>NUCLEOTIDE SEQUENCE [LARGE SCALE GENOMIC DNA]</scope>
    <source>
        <strain evidence="1 2">S13Y</strain>
    </source>
</reference>
<dbReference type="RefSeq" id="WP_140654328.1">
    <property type="nucleotide sequence ID" value="NZ_RCZO01000010.1"/>
</dbReference>
<organism evidence="1 2">
    <name type="scientific">Rhodanobacter glycinis</name>
    <dbReference type="NCBI Taxonomy" id="582702"/>
    <lineage>
        <taxon>Bacteria</taxon>
        <taxon>Pseudomonadati</taxon>
        <taxon>Pseudomonadota</taxon>
        <taxon>Gammaproteobacteria</taxon>
        <taxon>Lysobacterales</taxon>
        <taxon>Rhodanobacteraceae</taxon>
        <taxon>Rhodanobacter</taxon>
    </lineage>
</organism>
<dbReference type="Gene3D" id="1.20.1590.10">
    <property type="entry name" value="YP_001051499.1 domain like"/>
    <property type="match status" value="1"/>
</dbReference>
<proteinExistence type="predicted"/>
<dbReference type="EMBL" id="RCZO01000010">
    <property type="protein sequence ID" value="TPG05346.1"/>
    <property type="molecule type" value="Genomic_DNA"/>
</dbReference>
<sequence>MQKKYTFNMEGVTSKLESFSESKRLAFGIFLLERSLPEFFQFQIDSDSVGGGELRAVLAQCWSALETGDRGWSDFVALDACEKIAPDSEEQSSRFTSAAIDAVDIACNMLEFLKVGEVQSLVDSVTARIDTVELFIQNNSTVGKGTELEERVASHPLMQEELRLLNEDLDLLEACVDTRHAVFAVAVERTGQRDYWQLRLKR</sequence>
<gene>
    <name evidence="1" type="ORF">EAH88_15340</name>
</gene>
<dbReference type="AlphaFoldDB" id="A0A502C0Q5"/>
<evidence type="ECO:0000313" key="2">
    <source>
        <dbReference type="Proteomes" id="UP000319486"/>
    </source>
</evidence>
<protein>
    <submittedName>
        <fullName evidence="1">DUF416 family protein</fullName>
    </submittedName>
</protein>
<dbReference type="InterPro" id="IPR023381">
    <property type="entry name" value="YP001051499.1-like_dom_sf"/>
</dbReference>
<keyword evidence="2" id="KW-1185">Reference proteome</keyword>
<dbReference type="InterPro" id="IPR007338">
    <property type="entry name" value="DUF416"/>
</dbReference>
<name>A0A502C0Q5_9GAMM</name>
<evidence type="ECO:0000313" key="1">
    <source>
        <dbReference type="EMBL" id="TPG05346.1"/>
    </source>
</evidence>
<comment type="caution">
    <text evidence="1">The sequence shown here is derived from an EMBL/GenBank/DDBJ whole genome shotgun (WGS) entry which is preliminary data.</text>
</comment>
<dbReference type="Proteomes" id="UP000319486">
    <property type="component" value="Unassembled WGS sequence"/>
</dbReference>